<evidence type="ECO:0000256" key="8">
    <source>
        <dbReference type="ARBA" id="ARBA00056450"/>
    </source>
</evidence>
<proteinExistence type="predicted"/>
<dbReference type="PRINTS" id="PR00441">
    <property type="entry name" value="GPROTEINAI"/>
</dbReference>
<sequence>MGLCASGMSSEEREAMERSKALDKQLKEDAERAAKDVKLLLLGAGESGKSTILKQMKIIHMDGYSKEDFEQYREVVYSNTIQSLATIIRAMETLNIQFSSSDRERDAAMVLDKISRMADTEPFESELLDAMKKLWNDNGVQQCFNRSNEYQLNDSAKYFLDKLDEIGSPQYLPSTQDILRTRVKTTGIVEINFTFKDLNFRVFDVGGQRSERKKWIHCFEDVTAIIFIVALSEYDQVLVEDETTNRMHESLRLFDSICNNKWFVNTSIILFLNKKDLFAEKITRSSLRKCFPEYQGKDEYTEASEYIQAQFVAQNKSEQKEIYCHLTCATDTQNVQFVFDAVTDVIITNNLRATNNGQTQQFFHAHPQPNFAFPFILTPPLATPQTPTTSN</sequence>
<dbReference type="GO" id="GO:0005737">
    <property type="term" value="C:cytoplasm"/>
    <property type="evidence" value="ECO:0007669"/>
    <property type="project" value="TreeGrafter"/>
</dbReference>
<dbReference type="AlphaFoldDB" id="A0A814MKR8"/>
<feature type="region of interest" description="Disordered" evidence="11">
    <location>
        <begin position="1"/>
        <end position="21"/>
    </location>
</feature>
<dbReference type="GO" id="GO:0031683">
    <property type="term" value="F:G-protein beta/gamma-subunit complex binding"/>
    <property type="evidence" value="ECO:0007669"/>
    <property type="project" value="InterPro"/>
</dbReference>
<dbReference type="Gene3D" id="1.10.400.10">
    <property type="entry name" value="GI Alpha 1, domain 2-like"/>
    <property type="match status" value="1"/>
</dbReference>
<dbReference type="GO" id="GO:0003924">
    <property type="term" value="F:GTPase activity"/>
    <property type="evidence" value="ECO:0007669"/>
    <property type="project" value="InterPro"/>
</dbReference>
<dbReference type="EMBL" id="CAJNOU010000751">
    <property type="protein sequence ID" value="CAF1079705.1"/>
    <property type="molecule type" value="Genomic_DNA"/>
</dbReference>
<dbReference type="GO" id="GO:0046872">
    <property type="term" value="F:metal ion binding"/>
    <property type="evidence" value="ECO:0007669"/>
    <property type="project" value="UniProtKB-KW"/>
</dbReference>
<dbReference type="FunFam" id="1.10.400.10:FF:000001">
    <property type="entry name" value="Guanine nucleotide-binding protein G(I) subunit alpha"/>
    <property type="match status" value="1"/>
</dbReference>
<keyword evidence="2 10" id="KW-0479">Metal-binding</keyword>
<reference evidence="12" key="1">
    <citation type="submission" date="2021-02" db="EMBL/GenBank/DDBJ databases">
        <authorList>
            <person name="Nowell W R."/>
        </authorList>
    </citation>
    <scope>NUCLEOTIDE SEQUENCE</scope>
</reference>
<comment type="function">
    <text evidence="8">Guanine nucleotide-binding proteins (G proteins) are involved as modulators or transducers in various transmembrane signaling systems. The G(o) protein function is not clear.</text>
</comment>
<keyword evidence="6" id="KW-0807">Transducer</keyword>
<evidence type="ECO:0000256" key="11">
    <source>
        <dbReference type="SAM" id="MobiDB-lite"/>
    </source>
</evidence>
<organism evidence="12 13">
    <name type="scientific">Rotaria sordida</name>
    <dbReference type="NCBI Taxonomy" id="392033"/>
    <lineage>
        <taxon>Eukaryota</taxon>
        <taxon>Metazoa</taxon>
        <taxon>Spiralia</taxon>
        <taxon>Gnathifera</taxon>
        <taxon>Rotifera</taxon>
        <taxon>Eurotatoria</taxon>
        <taxon>Bdelloidea</taxon>
        <taxon>Philodinida</taxon>
        <taxon>Philodinidae</taxon>
        <taxon>Rotaria</taxon>
    </lineage>
</organism>
<keyword evidence="4 10" id="KW-0460">Magnesium</keyword>
<gene>
    <name evidence="12" type="ORF">SEV965_LOCUS14787</name>
</gene>
<dbReference type="Gene3D" id="3.40.50.300">
    <property type="entry name" value="P-loop containing nucleotide triphosphate hydrolases"/>
    <property type="match status" value="1"/>
</dbReference>
<dbReference type="SMART" id="SM00275">
    <property type="entry name" value="G_alpha"/>
    <property type="match status" value="1"/>
</dbReference>
<dbReference type="GO" id="GO:0005525">
    <property type="term" value="F:GTP binding"/>
    <property type="evidence" value="ECO:0007669"/>
    <property type="project" value="UniProtKB-KW"/>
</dbReference>
<comment type="subunit">
    <text evidence="1">G proteins are composed of 3 units; alpha, beta and gamma. The alpha chain contains the guanine nucleotide binding site.</text>
</comment>
<dbReference type="FunFam" id="3.40.50.300:FF:000720">
    <property type="entry name" value="Guanine nucleotide-binding protein G(k) subunit alpha"/>
    <property type="match status" value="1"/>
</dbReference>
<dbReference type="PROSITE" id="PS51882">
    <property type="entry name" value="G_ALPHA"/>
    <property type="match status" value="1"/>
</dbReference>
<evidence type="ECO:0000256" key="2">
    <source>
        <dbReference type="ARBA" id="ARBA00022723"/>
    </source>
</evidence>
<evidence type="ECO:0000256" key="6">
    <source>
        <dbReference type="ARBA" id="ARBA00023224"/>
    </source>
</evidence>
<keyword evidence="7" id="KW-0449">Lipoprotein</keyword>
<comment type="caution">
    <text evidence="12">The sequence shown here is derived from an EMBL/GenBank/DDBJ whole genome shotgun (WGS) entry which is preliminary data.</text>
</comment>
<feature type="compositionally biased region" description="Basic and acidic residues" evidence="11">
    <location>
        <begin position="10"/>
        <end position="21"/>
    </location>
</feature>
<dbReference type="InterPro" id="IPR011025">
    <property type="entry name" value="GproteinA_insert"/>
</dbReference>
<dbReference type="SUPFAM" id="SSF47895">
    <property type="entry name" value="Transducin (alpha subunit), insertion domain"/>
    <property type="match status" value="1"/>
</dbReference>
<dbReference type="PRINTS" id="PR00318">
    <property type="entry name" value="GPROTEINA"/>
</dbReference>
<evidence type="ECO:0000256" key="4">
    <source>
        <dbReference type="ARBA" id="ARBA00022842"/>
    </source>
</evidence>
<evidence type="ECO:0000313" key="12">
    <source>
        <dbReference type="EMBL" id="CAF1079705.1"/>
    </source>
</evidence>
<evidence type="ECO:0000313" key="13">
    <source>
        <dbReference type="Proteomes" id="UP000663889"/>
    </source>
</evidence>
<feature type="binding site" evidence="9">
    <location>
        <begin position="179"/>
        <end position="185"/>
    </location>
    <ligand>
        <name>GTP</name>
        <dbReference type="ChEBI" id="CHEBI:37565"/>
    </ligand>
</feature>
<dbReference type="Proteomes" id="UP000663889">
    <property type="component" value="Unassembled WGS sequence"/>
</dbReference>
<evidence type="ECO:0000256" key="1">
    <source>
        <dbReference type="ARBA" id="ARBA00011356"/>
    </source>
</evidence>
<evidence type="ECO:0000256" key="10">
    <source>
        <dbReference type="PIRSR" id="PIRSR601019-2"/>
    </source>
</evidence>
<feature type="binding site" evidence="10">
    <location>
        <position position="50"/>
    </location>
    <ligand>
        <name>Mg(2+)</name>
        <dbReference type="ChEBI" id="CHEBI:18420"/>
    </ligand>
</feature>
<dbReference type="GO" id="GO:0005834">
    <property type="term" value="C:heterotrimeric G-protein complex"/>
    <property type="evidence" value="ECO:0007669"/>
    <property type="project" value="TreeGrafter"/>
</dbReference>
<evidence type="ECO:0000256" key="9">
    <source>
        <dbReference type="PIRSR" id="PIRSR601019-1"/>
    </source>
</evidence>
<dbReference type="GO" id="GO:0001664">
    <property type="term" value="F:G protein-coupled receptor binding"/>
    <property type="evidence" value="ECO:0007669"/>
    <property type="project" value="TreeGrafter"/>
</dbReference>
<evidence type="ECO:0000256" key="3">
    <source>
        <dbReference type="ARBA" id="ARBA00022741"/>
    </source>
</evidence>
<dbReference type="PANTHER" id="PTHR10218">
    <property type="entry name" value="GTP-BINDING PROTEIN ALPHA SUBUNIT"/>
    <property type="match status" value="1"/>
</dbReference>
<name>A0A814MKR8_9BILA</name>
<evidence type="ECO:0000256" key="7">
    <source>
        <dbReference type="ARBA" id="ARBA00023288"/>
    </source>
</evidence>
<dbReference type="InterPro" id="IPR027417">
    <property type="entry name" value="P-loop_NTPase"/>
</dbReference>
<dbReference type="InterPro" id="IPR001019">
    <property type="entry name" value="Gprotein_alpha_su"/>
</dbReference>
<dbReference type="CDD" id="cd00066">
    <property type="entry name" value="G-alpha"/>
    <property type="match status" value="1"/>
</dbReference>
<dbReference type="GO" id="GO:0007188">
    <property type="term" value="P:adenylate cyclase-modulating G protein-coupled receptor signaling pathway"/>
    <property type="evidence" value="ECO:0007669"/>
    <property type="project" value="InterPro"/>
</dbReference>
<feature type="binding site" evidence="9">
    <location>
        <position position="329"/>
    </location>
    <ligand>
        <name>GTP</name>
        <dbReference type="ChEBI" id="CHEBI:37565"/>
    </ligand>
</feature>
<accession>A0A814MKR8</accession>
<dbReference type="PANTHER" id="PTHR10218:SF243">
    <property type="entry name" value="GUANINE NUCLEOTIDE-BINDING PROTEIN ALPHA-7 SUBUNIT"/>
    <property type="match status" value="1"/>
</dbReference>
<dbReference type="Pfam" id="PF00503">
    <property type="entry name" value="G-alpha"/>
    <property type="match status" value="1"/>
</dbReference>
<feature type="binding site" evidence="9">
    <location>
        <begin position="204"/>
        <end position="208"/>
    </location>
    <ligand>
        <name>GTP</name>
        <dbReference type="ChEBI" id="CHEBI:37565"/>
    </ligand>
</feature>
<dbReference type="InterPro" id="IPR001408">
    <property type="entry name" value="Gprotein_alpha_I"/>
</dbReference>
<feature type="binding site" evidence="9">
    <location>
        <begin position="46"/>
        <end position="51"/>
    </location>
    <ligand>
        <name>GTP</name>
        <dbReference type="ChEBI" id="CHEBI:37565"/>
    </ligand>
</feature>
<dbReference type="SUPFAM" id="SSF52540">
    <property type="entry name" value="P-loop containing nucleoside triphosphate hydrolases"/>
    <property type="match status" value="1"/>
</dbReference>
<evidence type="ECO:0000256" key="5">
    <source>
        <dbReference type="ARBA" id="ARBA00023134"/>
    </source>
</evidence>
<keyword evidence="5 9" id="KW-0342">GTP-binding</keyword>
<evidence type="ECO:0008006" key="14">
    <source>
        <dbReference type="Google" id="ProtNLM"/>
    </source>
</evidence>
<feature type="binding site" evidence="9">
    <location>
        <begin position="273"/>
        <end position="276"/>
    </location>
    <ligand>
        <name>GTP</name>
        <dbReference type="ChEBI" id="CHEBI:37565"/>
    </ligand>
</feature>
<feature type="binding site" evidence="9">
    <location>
        <begin position="154"/>
        <end position="155"/>
    </location>
    <ligand>
        <name>GTP</name>
        <dbReference type="ChEBI" id="CHEBI:37565"/>
    </ligand>
</feature>
<feature type="binding site" evidence="10">
    <location>
        <position position="185"/>
    </location>
    <ligand>
        <name>Mg(2+)</name>
        <dbReference type="ChEBI" id="CHEBI:18420"/>
    </ligand>
</feature>
<protein>
    <recommendedName>
        <fullName evidence="14">Guanine nucleotide-binding protein G(O) subunit alpha</fullName>
    </recommendedName>
</protein>
<dbReference type="FunFam" id="3.40.50.300:FF:002307">
    <property type="entry name" value="Guanine nucleotide-binding protein G(k) subunit alpha"/>
    <property type="match status" value="1"/>
</dbReference>
<keyword evidence="3 9" id="KW-0547">Nucleotide-binding</keyword>